<gene>
    <name evidence="3" type="ORF">AFE02nite_14530</name>
</gene>
<evidence type="ECO:0000313" key="4">
    <source>
        <dbReference type="Proteomes" id="UP000321484"/>
    </source>
</evidence>
<accession>A0A511YX13</accession>
<name>A0A511YX13_9CELL</name>
<feature type="transmembrane region" description="Helical" evidence="2">
    <location>
        <begin position="175"/>
        <end position="198"/>
    </location>
</feature>
<evidence type="ECO:0000313" key="3">
    <source>
        <dbReference type="EMBL" id="GEN79719.1"/>
    </source>
</evidence>
<proteinExistence type="predicted"/>
<keyword evidence="2" id="KW-0812">Transmembrane</keyword>
<dbReference type="EMBL" id="BJYK01000004">
    <property type="protein sequence ID" value="GEN79719.1"/>
    <property type="molecule type" value="Genomic_DNA"/>
</dbReference>
<feature type="region of interest" description="Disordered" evidence="1">
    <location>
        <begin position="204"/>
        <end position="267"/>
    </location>
</feature>
<keyword evidence="2" id="KW-0472">Membrane</keyword>
<evidence type="ECO:0000256" key="2">
    <source>
        <dbReference type="SAM" id="Phobius"/>
    </source>
</evidence>
<keyword evidence="2" id="KW-1133">Transmembrane helix</keyword>
<evidence type="ECO:0000256" key="1">
    <source>
        <dbReference type="SAM" id="MobiDB-lite"/>
    </source>
</evidence>
<dbReference type="AlphaFoldDB" id="A0A511YX13"/>
<sequence>MDIWTVLKACARRWYVFVPVLALTMGFAYAQMQAAPPAYLATSTATVTGPALVPGQQPGEVVEVNPFETLGGSLTQTTKVLVALMDSTPKRDAFVAEGVTADFEVTQDESVVYFDVSGDDPDEVVASATRLVELLDVEMAALQGRALQAPESRIRAIAVSLPQTAQEDPIAGIRVFAVVGALGLILSVAAALVTDAVLQGRRRRARLRDGSLPGAAPVPSTAGAAAHPPAHAAAHAPARPASDAPEADPHAADGTLSPAGRTHGADA</sequence>
<feature type="transmembrane region" description="Helical" evidence="2">
    <location>
        <begin position="12"/>
        <end position="30"/>
    </location>
</feature>
<comment type="caution">
    <text evidence="3">The sequence shown here is derived from an EMBL/GenBank/DDBJ whole genome shotgun (WGS) entry which is preliminary data.</text>
</comment>
<feature type="compositionally biased region" description="Low complexity" evidence="1">
    <location>
        <begin position="213"/>
        <end position="244"/>
    </location>
</feature>
<protein>
    <recommendedName>
        <fullName evidence="5">Polysaccharide chain length determinant N-terminal domain-containing protein</fullName>
    </recommendedName>
</protein>
<evidence type="ECO:0008006" key="5">
    <source>
        <dbReference type="Google" id="ProtNLM"/>
    </source>
</evidence>
<dbReference type="RefSeq" id="WP_146819362.1">
    <property type="nucleotide sequence ID" value="NZ_BJYK01000004.1"/>
</dbReference>
<reference evidence="3 4" key="1">
    <citation type="submission" date="2019-07" db="EMBL/GenBank/DDBJ databases">
        <title>Whole genome shotgun sequence of Actinotalea fermentans NBRC 105374.</title>
        <authorList>
            <person name="Hosoyama A."/>
            <person name="Uohara A."/>
            <person name="Ohji S."/>
            <person name="Ichikawa N."/>
        </authorList>
    </citation>
    <scope>NUCLEOTIDE SEQUENCE [LARGE SCALE GENOMIC DNA]</scope>
    <source>
        <strain evidence="3 4">NBRC 105374</strain>
    </source>
</reference>
<organism evidence="3 4">
    <name type="scientific">Actinotalea fermentans</name>
    <dbReference type="NCBI Taxonomy" id="43671"/>
    <lineage>
        <taxon>Bacteria</taxon>
        <taxon>Bacillati</taxon>
        <taxon>Actinomycetota</taxon>
        <taxon>Actinomycetes</taxon>
        <taxon>Micrococcales</taxon>
        <taxon>Cellulomonadaceae</taxon>
        <taxon>Actinotalea</taxon>
    </lineage>
</organism>
<keyword evidence="4" id="KW-1185">Reference proteome</keyword>
<dbReference type="Proteomes" id="UP000321484">
    <property type="component" value="Unassembled WGS sequence"/>
</dbReference>
<dbReference type="OrthoDB" id="3695950at2"/>